<feature type="compositionally biased region" description="Polar residues" evidence="1">
    <location>
        <begin position="56"/>
        <end position="66"/>
    </location>
</feature>
<dbReference type="EMBL" id="ML211050">
    <property type="protein sequence ID" value="TFK90300.1"/>
    <property type="molecule type" value="Genomic_DNA"/>
</dbReference>
<feature type="region of interest" description="Disordered" evidence="1">
    <location>
        <begin position="1"/>
        <end position="217"/>
    </location>
</feature>
<feature type="compositionally biased region" description="Pro residues" evidence="1">
    <location>
        <begin position="579"/>
        <end position="588"/>
    </location>
</feature>
<feature type="compositionally biased region" description="Polar residues" evidence="1">
    <location>
        <begin position="410"/>
        <end position="423"/>
    </location>
</feature>
<feature type="region of interest" description="Disordered" evidence="1">
    <location>
        <begin position="564"/>
        <end position="589"/>
    </location>
</feature>
<dbReference type="Proteomes" id="UP000308197">
    <property type="component" value="Unassembled WGS sequence"/>
</dbReference>
<name>A0A5C3PPT9_9APHY</name>
<feature type="compositionally biased region" description="Gly residues" evidence="1">
    <location>
        <begin position="1"/>
        <end position="10"/>
    </location>
</feature>
<reference evidence="2 3" key="1">
    <citation type="journal article" date="2019" name="Nat. Ecol. Evol.">
        <title>Megaphylogeny resolves global patterns of mushroom evolution.</title>
        <authorList>
            <person name="Varga T."/>
            <person name="Krizsan K."/>
            <person name="Foldi C."/>
            <person name="Dima B."/>
            <person name="Sanchez-Garcia M."/>
            <person name="Sanchez-Ramirez S."/>
            <person name="Szollosi G.J."/>
            <person name="Szarkandi J.G."/>
            <person name="Papp V."/>
            <person name="Albert L."/>
            <person name="Andreopoulos W."/>
            <person name="Angelini C."/>
            <person name="Antonin V."/>
            <person name="Barry K.W."/>
            <person name="Bougher N.L."/>
            <person name="Buchanan P."/>
            <person name="Buyck B."/>
            <person name="Bense V."/>
            <person name="Catcheside P."/>
            <person name="Chovatia M."/>
            <person name="Cooper J."/>
            <person name="Damon W."/>
            <person name="Desjardin D."/>
            <person name="Finy P."/>
            <person name="Geml J."/>
            <person name="Haridas S."/>
            <person name="Hughes K."/>
            <person name="Justo A."/>
            <person name="Karasinski D."/>
            <person name="Kautmanova I."/>
            <person name="Kiss B."/>
            <person name="Kocsube S."/>
            <person name="Kotiranta H."/>
            <person name="LaButti K.M."/>
            <person name="Lechner B.E."/>
            <person name="Liimatainen K."/>
            <person name="Lipzen A."/>
            <person name="Lukacs Z."/>
            <person name="Mihaltcheva S."/>
            <person name="Morgado L.N."/>
            <person name="Niskanen T."/>
            <person name="Noordeloos M.E."/>
            <person name="Ohm R.A."/>
            <person name="Ortiz-Santana B."/>
            <person name="Ovrebo C."/>
            <person name="Racz N."/>
            <person name="Riley R."/>
            <person name="Savchenko A."/>
            <person name="Shiryaev A."/>
            <person name="Soop K."/>
            <person name="Spirin V."/>
            <person name="Szebenyi C."/>
            <person name="Tomsovsky M."/>
            <person name="Tulloss R.E."/>
            <person name="Uehling J."/>
            <person name="Grigoriev I.V."/>
            <person name="Vagvolgyi C."/>
            <person name="Papp T."/>
            <person name="Martin F.M."/>
            <person name="Miettinen O."/>
            <person name="Hibbett D.S."/>
            <person name="Nagy L.G."/>
        </authorList>
    </citation>
    <scope>NUCLEOTIDE SEQUENCE [LARGE SCALE GENOMIC DNA]</scope>
    <source>
        <strain evidence="2 3">HHB13444</strain>
    </source>
</reference>
<feature type="compositionally biased region" description="Basic residues" evidence="1">
    <location>
        <begin position="114"/>
        <end position="124"/>
    </location>
</feature>
<sequence length="911" mass="99601">MSQVGRGGGASSSSAVPRRAAAARASRLAAEQLESSPAPHSDAERDGGVMFGEPSTPKSTPGTTYSSKRKFKDASPRPGGASDAGSSLSRAQSLTESSPNKLPTNSGPSSGRGGRGRSGRRSRGRSNSPSSSIENKSLALSDPEIIVLDDASDDPVKPSNRRNNVGHTDDHSINSTAPKVQIATGKGPRKRALSHSSSAGSDSGGDLTPLSSPEVVVKKKVFPPTTNIAPRLARQFLRAQTQAQLPAVSQSKHAPVSQSKSLDNLFAPLDSTDDESVDEAETGSLVWVSIDLQGRLTDCDENGEEDTLWWPAKVVELPRPLLRVLLLGEPPGSGSEPRKLSISTPSASNVRSMMLDGRVRFNEENYRPSRRDPIRSSPRKKRKLDIETVWQEARDLMVKMNEDSDDDLLTPSTRYGTRPSASHKNGGAAQEKGKGKAKAVESDLEDEFGLDLSLSQPQRRWRAPSADLLLEIPGELVLAKEGKTRTQYWPAKLLEYIKPQKQSQRPKYKVIFFDGTVAQIEQDWFWTTSDDEFATCKLGESTGNYGLDHDNDVLDELEGAEDFNQPFAPEDETTLRSPSPLPELPAPSPETFQYDMEIAEEFEYIKPILAAVLDNEYGPAKARHEGFMRGGGARRKVLDAIPLRGSLNAKEKEEVAYYVRSWARRRDRRLEMGLSVDYPRDKLYLPADSRQAKPLSRGHDSDADSVLTPASDISAVETELLALSEEEAPPSSFAATDIGTDDEKILSAKEHREHESVVPEDAMNVSHGDASSRPSENVLAQVDEASDAVPTVEKLAADGVTPAAPRRSFHDLDALEKLTYCNNVLLQEAILQILLWRTGKRKNLGLLSPEEEQHLHDIAMQEGEKTNWVHDIIRMRQAMEKTMLPSSKSKSKGKATGAARHSRTRTRRGGA</sequence>
<evidence type="ECO:0000313" key="2">
    <source>
        <dbReference type="EMBL" id="TFK90300.1"/>
    </source>
</evidence>
<feature type="region of interest" description="Disordered" evidence="1">
    <location>
        <begin position="754"/>
        <end position="773"/>
    </location>
</feature>
<organism evidence="2 3">
    <name type="scientific">Polyporus arcularius HHB13444</name>
    <dbReference type="NCBI Taxonomy" id="1314778"/>
    <lineage>
        <taxon>Eukaryota</taxon>
        <taxon>Fungi</taxon>
        <taxon>Dikarya</taxon>
        <taxon>Basidiomycota</taxon>
        <taxon>Agaricomycotina</taxon>
        <taxon>Agaricomycetes</taxon>
        <taxon>Polyporales</taxon>
        <taxon>Polyporaceae</taxon>
        <taxon>Polyporus</taxon>
    </lineage>
</organism>
<proteinExistence type="predicted"/>
<dbReference type="AlphaFoldDB" id="A0A5C3PPT9"/>
<protein>
    <submittedName>
        <fullName evidence="2">Uncharacterized protein</fullName>
    </submittedName>
</protein>
<gene>
    <name evidence="2" type="ORF">K466DRAFT_660930</name>
</gene>
<keyword evidence="3" id="KW-1185">Reference proteome</keyword>
<feature type="compositionally biased region" description="Low complexity" evidence="1">
    <location>
        <begin position="11"/>
        <end position="30"/>
    </location>
</feature>
<evidence type="ECO:0000313" key="3">
    <source>
        <dbReference type="Proteomes" id="UP000308197"/>
    </source>
</evidence>
<accession>A0A5C3PPT9</accession>
<dbReference type="STRING" id="1314778.A0A5C3PPT9"/>
<feature type="region of interest" description="Disordered" evidence="1">
    <location>
        <begin position="402"/>
        <end position="439"/>
    </location>
</feature>
<dbReference type="InParanoid" id="A0A5C3PPT9"/>
<feature type="region of interest" description="Disordered" evidence="1">
    <location>
        <begin position="881"/>
        <end position="911"/>
    </location>
</feature>
<feature type="compositionally biased region" description="Basic residues" evidence="1">
    <location>
        <begin position="900"/>
        <end position="911"/>
    </location>
</feature>
<feature type="region of interest" description="Disordered" evidence="1">
    <location>
        <begin position="689"/>
        <end position="709"/>
    </location>
</feature>
<feature type="compositionally biased region" description="Polar residues" evidence="1">
    <location>
        <begin position="84"/>
        <end position="104"/>
    </location>
</feature>
<feature type="compositionally biased region" description="Low complexity" evidence="1">
    <location>
        <begin position="194"/>
        <end position="207"/>
    </location>
</feature>
<evidence type="ECO:0000256" key="1">
    <source>
        <dbReference type="SAM" id="MobiDB-lite"/>
    </source>
</evidence>